<dbReference type="SMART" id="SM00257">
    <property type="entry name" value="LysM"/>
    <property type="match status" value="2"/>
</dbReference>
<dbReference type="Pfam" id="PF01551">
    <property type="entry name" value="Peptidase_M23"/>
    <property type="match status" value="1"/>
</dbReference>
<keyword evidence="3" id="KW-1185">Reference proteome</keyword>
<dbReference type="Pfam" id="PF01476">
    <property type="entry name" value="LysM"/>
    <property type="match status" value="2"/>
</dbReference>
<dbReference type="GO" id="GO:0004222">
    <property type="term" value="F:metalloendopeptidase activity"/>
    <property type="evidence" value="ECO:0007669"/>
    <property type="project" value="TreeGrafter"/>
</dbReference>
<dbReference type="RefSeq" id="WP_035296126.1">
    <property type="nucleotide sequence ID" value="NZ_JAPYYP010000006.1"/>
</dbReference>
<dbReference type="CDD" id="cd12797">
    <property type="entry name" value="M23_peptidase"/>
    <property type="match status" value="1"/>
</dbReference>
<dbReference type="Gene3D" id="2.70.70.10">
    <property type="entry name" value="Glucose Permease (Domain IIA)"/>
    <property type="match status" value="1"/>
</dbReference>
<dbReference type="InterPro" id="IPR011055">
    <property type="entry name" value="Dup_hybrid_motif"/>
</dbReference>
<evidence type="ECO:0000313" key="2">
    <source>
        <dbReference type="EMBL" id="MDA5108184.1"/>
    </source>
</evidence>
<comment type="caution">
    <text evidence="2">The sequence shown here is derived from an EMBL/GenBank/DDBJ whole genome shotgun (WGS) entry which is preliminary data.</text>
</comment>
<dbReference type="PROSITE" id="PS51782">
    <property type="entry name" value="LYSM"/>
    <property type="match status" value="2"/>
</dbReference>
<dbReference type="SUPFAM" id="SSF51261">
    <property type="entry name" value="Duplicated hybrid motif"/>
    <property type="match status" value="1"/>
</dbReference>
<organism evidence="2 3">
    <name type="scientific">Brevibacillus thermoruber</name>
    <dbReference type="NCBI Taxonomy" id="33942"/>
    <lineage>
        <taxon>Bacteria</taxon>
        <taxon>Bacillati</taxon>
        <taxon>Bacillota</taxon>
        <taxon>Bacilli</taxon>
        <taxon>Bacillales</taxon>
        <taxon>Paenibacillaceae</taxon>
        <taxon>Brevibacillus</taxon>
    </lineage>
</organism>
<dbReference type="InterPro" id="IPR018392">
    <property type="entry name" value="LysM"/>
</dbReference>
<evidence type="ECO:0000259" key="1">
    <source>
        <dbReference type="PROSITE" id="PS51782"/>
    </source>
</evidence>
<evidence type="ECO:0000313" key="3">
    <source>
        <dbReference type="Proteomes" id="UP001151071"/>
    </source>
</evidence>
<dbReference type="InterPro" id="IPR036779">
    <property type="entry name" value="LysM_dom_sf"/>
</dbReference>
<feature type="domain" description="LysM" evidence="1">
    <location>
        <begin position="47"/>
        <end position="91"/>
    </location>
</feature>
<accession>A0A9X3Z311</accession>
<dbReference type="InterPro" id="IPR016047">
    <property type="entry name" value="M23ase_b-sheet_dom"/>
</dbReference>
<feature type="domain" description="LysM" evidence="1">
    <location>
        <begin position="96"/>
        <end position="142"/>
    </location>
</feature>
<dbReference type="InterPro" id="IPR050570">
    <property type="entry name" value="Cell_wall_metabolism_enzyme"/>
</dbReference>
<proteinExistence type="predicted"/>
<sequence>MEFAQMSADWGGREEIKQAVAEQVLFQAFNPYASLTKPTPANRSDVMTYTVQPGDTLSGIAHRYGLSLKQLVELNRMANPNLVGIGMKLKLSQGDVTHSVRRGETLDDIARRYGVSKELLLERNPLLRLMSDNLYIGQTIQIPVTDSQSVTAKEWQKRRGVVQAASRQSSRSRALDWPVKQATVTSGFGTRWGKMHKGIDMWNQDEGRTPIHAAKEGVVVEAGGGHPGYGFMVILDHGDGLQTYYAHMRKILVSPGQYVERGEVLGYMGRTGDSTGYHLHFEVRQDDVPINPLRYLSR</sequence>
<dbReference type="EMBL" id="JAPYYP010000006">
    <property type="protein sequence ID" value="MDA5108184.1"/>
    <property type="molecule type" value="Genomic_DNA"/>
</dbReference>
<dbReference type="CDD" id="cd00118">
    <property type="entry name" value="LysM"/>
    <property type="match status" value="2"/>
</dbReference>
<gene>
    <name evidence="2" type="ORF">O3V59_07415</name>
</gene>
<dbReference type="AlphaFoldDB" id="A0A9X3Z311"/>
<dbReference type="PANTHER" id="PTHR21666:SF270">
    <property type="entry name" value="MUREIN HYDROLASE ACTIVATOR ENVC"/>
    <property type="match status" value="1"/>
</dbReference>
<dbReference type="Gene3D" id="3.10.350.10">
    <property type="entry name" value="LysM domain"/>
    <property type="match status" value="2"/>
</dbReference>
<protein>
    <submittedName>
        <fullName evidence="2">M23 family metallopeptidase</fullName>
    </submittedName>
</protein>
<reference evidence="2" key="1">
    <citation type="submission" date="2022-12" db="EMBL/GenBank/DDBJ databases">
        <title>Draft genome sequence of the thermophilic strain Brevibacillus thermoruber HT42, isolated from Los Humeros, Puebla, Mexico, with biotechnological potential.</title>
        <authorList>
            <person name="Lara Sanchez J."/>
            <person name="Solis Palacios R."/>
            <person name="Bustos Baena A.S."/>
            <person name="Ruz Baez A.E."/>
            <person name="Espinosa Luna G."/>
            <person name="Oliart Ros R.M."/>
        </authorList>
    </citation>
    <scope>NUCLEOTIDE SEQUENCE</scope>
    <source>
        <strain evidence="2">HT42</strain>
    </source>
</reference>
<dbReference type="PANTHER" id="PTHR21666">
    <property type="entry name" value="PEPTIDASE-RELATED"/>
    <property type="match status" value="1"/>
</dbReference>
<dbReference type="Proteomes" id="UP001151071">
    <property type="component" value="Unassembled WGS sequence"/>
</dbReference>
<name>A0A9X3Z311_9BACL</name>
<dbReference type="SUPFAM" id="SSF54106">
    <property type="entry name" value="LysM domain"/>
    <property type="match status" value="2"/>
</dbReference>